<evidence type="ECO:0000313" key="6">
    <source>
        <dbReference type="Proteomes" id="UP000479300"/>
    </source>
</evidence>
<gene>
    <name evidence="5" type="ORF">GPY51_23150</name>
</gene>
<keyword evidence="4" id="KW-0067">ATP-binding</keyword>
<comment type="caution">
    <text evidence="5">The sequence shown here is derived from an EMBL/GenBank/DDBJ whole genome shotgun (WGS) entry which is preliminary data.</text>
</comment>
<dbReference type="GO" id="GO:0005524">
    <property type="term" value="F:ATP binding"/>
    <property type="evidence" value="ECO:0007669"/>
    <property type="project" value="UniProtKB-KW"/>
</dbReference>
<accession>A0A6L9JQI3</accession>
<keyword evidence="2" id="KW-0378">Hydrolase</keyword>
<evidence type="ECO:0000313" key="5">
    <source>
        <dbReference type="EMBL" id="NDL41557.1"/>
    </source>
</evidence>
<evidence type="ECO:0000256" key="1">
    <source>
        <dbReference type="ARBA" id="ARBA00022741"/>
    </source>
</evidence>
<dbReference type="GO" id="GO:0003676">
    <property type="term" value="F:nucleic acid binding"/>
    <property type="evidence" value="ECO:0007669"/>
    <property type="project" value="InterPro"/>
</dbReference>
<dbReference type="GO" id="GO:0004386">
    <property type="term" value="F:helicase activity"/>
    <property type="evidence" value="ECO:0007669"/>
    <property type="project" value="UniProtKB-KW"/>
</dbReference>
<dbReference type="Proteomes" id="UP000479300">
    <property type="component" value="Unassembled WGS sequence"/>
</dbReference>
<evidence type="ECO:0000256" key="2">
    <source>
        <dbReference type="ARBA" id="ARBA00022801"/>
    </source>
</evidence>
<protein>
    <submittedName>
        <fullName evidence="5">DEAD/DEAH box helicase</fullName>
    </submittedName>
</protein>
<dbReference type="InterPro" id="IPR001650">
    <property type="entry name" value="Helicase_C-like"/>
</dbReference>
<dbReference type="SUPFAM" id="SSF52540">
    <property type="entry name" value="P-loop containing nucleoside triphosphate hydrolases"/>
    <property type="match status" value="1"/>
</dbReference>
<proteinExistence type="predicted"/>
<organism evidence="5 6">
    <name type="scientific">Photorhabdus laumondii subsp. laumondii</name>
    <name type="common">Photorhabdus luminescens subsp. laumondii</name>
    <dbReference type="NCBI Taxonomy" id="141679"/>
    <lineage>
        <taxon>Bacteria</taxon>
        <taxon>Pseudomonadati</taxon>
        <taxon>Pseudomonadota</taxon>
        <taxon>Gammaproteobacteria</taxon>
        <taxon>Enterobacterales</taxon>
        <taxon>Morganellaceae</taxon>
        <taxon>Photorhabdus</taxon>
    </lineage>
</organism>
<dbReference type="InterPro" id="IPR027417">
    <property type="entry name" value="P-loop_NTPase"/>
</dbReference>
<keyword evidence="3 5" id="KW-0347">Helicase</keyword>
<keyword evidence="1" id="KW-0547">Nucleotide-binding</keyword>
<dbReference type="PROSITE" id="PS51192">
    <property type="entry name" value="HELICASE_ATP_BIND_1"/>
    <property type="match status" value="1"/>
</dbReference>
<dbReference type="PROSITE" id="PS51194">
    <property type="entry name" value="HELICASE_CTER"/>
    <property type="match status" value="1"/>
</dbReference>
<dbReference type="InterPro" id="IPR011545">
    <property type="entry name" value="DEAD/DEAH_box_helicase_dom"/>
</dbReference>
<name>A0A6L9JQI3_PHOLM</name>
<dbReference type="Pfam" id="PF00270">
    <property type="entry name" value="DEAD"/>
    <property type="match status" value="1"/>
</dbReference>
<dbReference type="InterPro" id="IPR014001">
    <property type="entry name" value="Helicase_ATP-bd"/>
</dbReference>
<evidence type="ECO:0000256" key="3">
    <source>
        <dbReference type="ARBA" id="ARBA00022806"/>
    </source>
</evidence>
<dbReference type="InterPro" id="IPR050474">
    <property type="entry name" value="Hel308_SKI2-like"/>
</dbReference>
<dbReference type="SMART" id="SM00487">
    <property type="entry name" value="DEXDc"/>
    <property type="match status" value="1"/>
</dbReference>
<evidence type="ECO:0000256" key="4">
    <source>
        <dbReference type="ARBA" id="ARBA00022840"/>
    </source>
</evidence>
<dbReference type="PANTHER" id="PTHR47961">
    <property type="entry name" value="DNA POLYMERASE THETA, PUTATIVE (AFU_ORTHOLOGUE AFUA_1G05260)-RELATED"/>
    <property type="match status" value="1"/>
</dbReference>
<dbReference type="Gene3D" id="3.40.50.300">
    <property type="entry name" value="P-loop containing nucleotide triphosphate hydrolases"/>
    <property type="match status" value="2"/>
</dbReference>
<reference evidence="5 6" key="1">
    <citation type="submission" date="2019-12" db="EMBL/GenBank/DDBJ databases">
        <title>Engineering Photorhabdus to improve their lethality against agricultural pests.</title>
        <authorList>
            <person name="Machado R.A.R."/>
        </authorList>
    </citation>
    <scope>NUCLEOTIDE SEQUENCE [LARGE SCALE GENOMIC DNA]</scope>
    <source>
        <strain evidence="5 6">EN01</strain>
    </source>
</reference>
<dbReference type="PANTHER" id="PTHR47961:SF6">
    <property type="entry name" value="DNA-DIRECTED DNA POLYMERASE"/>
    <property type="match status" value="1"/>
</dbReference>
<sequence>MWKNKNSISNNSFLIAKSLVNAYNNADDDSLSFVQTLIIRALDCYEHFGSSKEIIDSLIRAVGLFPYLKEYELNLKDFIAREAHKIDIGGKQVYFHAPQAEVYYRIKSGKSVVLSAPTSFGKSLIIDALIKNGNFRNIVIVVPTIALIDETRRRLVKFKEKYKILTHSLQNREKNNIYILTQERVLEDGFIDKVDFFIIDEFYKLSLWAEDKNRCALLNEVFYKLYKMCKHFYMLGPNIENITGDFPGKVSYEFIQYNYNTVVTEYHDLTSEKKSSVLLDLCSSIDGQTIIFCSSPARANSVAEQISSHIDSEEHDKLIALSEWLSKEYHSDWVLTNAIRCGVGVHHARIPRSISQYIVHLFNLKLLKFLICTSTLIEGVNTTTKNIIYYDNKIDKKKIEFFTFNNISGRSGRMLEHFIGHVYLLSPRPIEKYSFVDIPAYTQGDDTPESLLINIDEEDLSPLSKKRIKNITQQEYLSLDVIRKNKGIDPYLQISFARLFIENYSQWADSLLWRGYPTYDQLKFICNIIWHYFNGSALGGRSVVSASQLAYKINQLRSKNSINDDVNLALSYKSSKNIDDIISDILNFRRLWANFHFPRLIRAIGNIVNNVQSNMNRTVFCDFSAYSIKVENYFYDPALVAMEEYGFPLEISKKFKIGNIEGDLDTVIDYFSNLNDFGGFTRIETDFLRRVKGSI</sequence>
<dbReference type="AlphaFoldDB" id="A0A6L9JQI3"/>
<dbReference type="GO" id="GO:0016787">
    <property type="term" value="F:hydrolase activity"/>
    <property type="evidence" value="ECO:0007669"/>
    <property type="project" value="UniProtKB-KW"/>
</dbReference>
<dbReference type="EMBL" id="WSFA01000096">
    <property type="protein sequence ID" value="NDL41557.1"/>
    <property type="molecule type" value="Genomic_DNA"/>
</dbReference>